<keyword evidence="2" id="KW-0472">Membrane</keyword>
<evidence type="ECO:0000313" key="3">
    <source>
        <dbReference type="EMBL" id="CAI8039981.1"/>
    </source>
</evidence>
<feature type="region of interest" description="Disordered" evidence="1">
    <location>
        <begin position="1"/>
        <end position="93"/>
    </location>
</feature>
<evidence type="ECO:0000256" key="2">
    <source>
        <dbReference type="SAM" id="Phobius"/>
    </source>
</evidence>
<dbReference type="Proteomes" id="UP001174909">
    <property type="component" value="Unassembled WGS sequence"/>
</dbReference>
<organism evidence="3 4">
    <name type="scientific">Geodia barretti</name>
    <name type="common">Barrett's horny sponge</name>
    <dbReference type="NCBI Taxonomy" id="519541"/>
    <lineage>
        <taxon>Eukaryota</taxon>
        <taxon>Metazoa</taxon>
        <taxon>Porifera</taxon>
        <taxon>Demospongiae</taxon>
        <taxon>Heteroscleromorpha</taxon>
        <taxon>Tetractinellida</taxon>
        <taxon>Astrophorina</taxon>
        <taxon>Geodiidae</taxon>
        <taxon>Geodia</taxon>
    </lineage>
</organism>
<name>A0AA35T448_GEOBA</name>
<dbReference type="AlphaFoldDB" id="A0AA35T448"/>
<keyword evidence="2" id="KW-1133">Transmembrane helix</keyword>
<gene>
    <name evidence="3" type="ORF">GBAR_LOCUS22299</name>
</gene>
<reference evidence="3" key="1">
    <citation type="submission" date="2023-03" db="EMBL/GenBank/DDBJ databases">
        <authorList>
            <person name="Steffen K."/>
            <person name="Cardenas P."/>
        </authorList>
    </citation>
    <scope>NUCLEOTIDE SEQUENCE</scope>
</reference>
<keyword evidence="2" id="KW-0812">Transmembrane</keyword>
<evidence type="ECO:0000313" key="4">
    <source>
        <dbReference type="Proteomes" id="UP001174909"/>
    </source>
</evidence>
<keyword evidence="4" id="KW-1185">Reference proteome</keyword>
<comment type="caution">
    <text evidence="3">The sequence shown here is derived from an EMBL/GenBank/DDBJ whole genome shotgun (WGS) entry which is preliminary data.</text>
</comment>
<feature type="compositionally biased region" description="Polar residues" evidence="1">
    <location>
        <begin position="83"/>
        <end position="93"/>
    </location>
</feature>
<protein>
    <submittedName>
        <fullName evidence="3">Uncharacterized protein</fullName>
    </submittedName>
</protein>
<feature type="transmembrane region" description="Helical" evidence="2">
    <location>
        <begin position="137"/>
        <end position="159"/>
    </location>
</feature>
<dbReference type="EMBL" id="CASHTH010003073">
    <property type="protein sequence ID" value="CAI8039981.1"/>
    <property type="molecule type" value="Genomic_DNA"/>
</dbReference>
<proteinExistence type="predicted"/>
<evidence type="ECO:0000256" key="1">
    <source>
        <dbReference type="SAM" id="MobiDB-lite"/>
    </source>
</evidence>
<feature type="compositionally biased region" description="Polar residues" evidence="1">
    <location>
        <begin position="10"/>
        <end position="22"/>
    </location>
</feature>
<sequence>MSIYQEEQQELISPSDETTLSTRPIAASAGGSHTASEVVPGSFRDKRSKNQNNGIREPPTQLEAQPRPLNPTLGESDYRPVITPNQQPSVEPISETTPLMSATSQLVSGENESINVNENRNVNGIRVMCGCSTKTRVIVSLLISFAALLLFTSVFGVVAKKSSSSAPAFPNDVVLVDRVSGVWYNQLTVSYEQETSAREVNEDEAQITVYYVERPEIREEIYAESSLPKNFSFPQVLIVNNSHQNYLLKHSRIQLNFSI</sequence>
<accession>A0AA35T448</accession>